<proteinExistence type="predicted"/>
<keyword evidence="1" id="KW-0677">Repeat</keyword>
<sequence>MGDVLLQFFRKTLPDELAAVLEDVLKATETADLLTLSQLPEVQILLGHKDNDATKDVKREDFTLWSDYIFHRLGLLFPFRTEEEGTPVKETLAYRVHLLWAVAVASLYAFVQSTVTGPPLSYKPAEILFSKGVSGDATAVRKIQQDLIASMTLDGVAAYKLTPNIELLCLADTILINPVFQKFIELSAWARLRVAFTYQRLLSEPAPSLQTIIYEDLKTVEKLVKESANAQGVQDLHPSFLLERAAVHTHHGLDKQARADLDEATAERKFEFALTGLMGKRTKFQQKDTSQLLVLARSAGTKSKAAATEASGPMALDLNDDTLHETIQFTEKVASMDIKDETKLPPSLAELEPANQPLLQPLDSVILLSLAESIKNTNPADGITREQTVPYAERVLEGGSSNWQVYTHALLVRSRIEGYKTRTMERGLLQLQALVDQVIAETSGESTSDAETGEKVTAFLPGAKEGESAPVEDRLRYFFALCSPSRWELEAELAARWVHIGGLRSALDIYERLEMWAEAALCYAATDKEDKARRMIRRQLFHATNGDDLTADPDSEAWEGAPRDPPPAEAPRFYCILGDLDSDLAMYEKAWEVSGKRYARAQRSLGQRYITQRNYEKAAEAYQLAIKCNALNHPAWFALGCAYLELQQFKNAIEAFSRCVQLDEQDAEAWSNLAASLLHLRPKAKTAEEEAVEGKVTSHPRTDALKAFKRAATIKHDNYRIWSNVLAVAASTSPPSYPDIVTAQRRICELRGETDGEKCVDPEILDVLIKHLVQTKSDAVLDLSAPGLPRLVNELVEKQIKPLITFSPKLWAVLATLYMHSGRPTSALECHEKAWRAVTSQPKWEDQDEKVWDAVAQQTVDLVDAYETLGPRERTEGLAAGSGELVAKDWKFKARSAIRSVMGKGKEMWEDSKGWEKLVERMEELKASA</sequence>
<evidence type="ECO:0000256" key="2">
    <source>
        <dbReference type="ARBA" id="ARBA00022803"/>
    </source>
</evidence>
<dbReference type="InterPro" id="IPR019734">
    <property type="entry name" value="TPR_rpt"/>
</dbReference>
<dbReference type="InterPro" id="IPR011990">
    <property type="entry name" value="TPR-like_helical_dom_sf"/>
</dbReference>
<keyword evidence="4" id="KW-1185">Reference proteome</keyword>
<dbReference type="Pfam" id="PF13181">
    <property type="entry name" value="TPR_8"/>
    <property type="match status" value="1"/>
</dbReference>
<dbReference type="InterPro" id="IPR044244">
    <property type="entry name" value="TTC27/Emw1"/>
</dbReference>
<gene>
    <name evidence="3" type="ORF">ST47_g7278</name>
</gene>
<dbReference type="EMBL" id="JYNV01000243">
    <property type="protein sequence ID" value="KZM21579.1"/>
    <property type="molecule type" value="Genomic_DNA"/>
</dbReference>
<reference evidence="3 4" key="1">
    <citation type="journal article" date="2016" name="Sci. Rep.">
        <title>Draft genome sequencing and secretome analysis of fungal phytopathogen Ascochyta rabiei provides insight into the necrotrophic effector repertoire.</title>
        <authorList>
            <person name="Verma S."/>
            <person name="Gazara R.K."/>
            <person name="Nizam S."/>
            <person name="Parween S."/>
            <person name="Chattopadhyay D."/>
            <person name="Verma P.K."/>
        </authorList>
    </citation>
    <scope>NUCLEOTIDE SEQUENCE [LARGE SCALE GENOMIC DNA]</scope>
    <source>
        <strain evidence="3 4">ArDII</strain>
    </source>
</reference>
<organism evidence="3 4">
    <name type="scientific">Didymella rabiei</name>
    <name type="common">Chickpea ascochyta blight fungus</name>
    <name type="synonym">Mycosphaerella rabiei</name>
    <dbReference type="NCBI Taxonomy" id="5454"/>
    <lineage>
        <taxon>Eukaryota</taxon>
        <taxon>Fungi</taxon>
        <taxon>Dikarya</taxon>
        <taxon>Ascomycota</taxon>
        <taxon>Pezizomycotina</taxon>
        <taxon>Dothideomycetes</taxon>
        <taxon>Pleosporomycetidae</taxon>
        <taxon>Pleosporales</taxon>
        <taxon>Pleosporineae</taxon>
        <taxon>Didymellaceae</taxon>
        <taxon>Ascochyta</taxon>
    </lineage>
</organism>
<keyword evidence="2" id="KW-0802">TPR repeat</keyword>
<dbReference type="STRING" id="5454.A0A163B551"/>
<accession>A0A163B551</accession>
<name>A0A163B551_DIDRA</name>
<dbReference type="OrthoDB" id="1936594at2759"/>
<evidence type="ECO:0000313" key="3">
    <source>
        <dbReference type="EMBL" id="KZM21579.1"/>
    </source>
</evidence>
<comment type="caution">
    <text evidence="3">The sequence shown here is derived from an EMBL/GenBank/DDBJ whole genome shotgun (WGS) entry which is preliminary data.</text>
</comment>
<dbReference type="PANTHER" id="PTHR16193:SF0">
    <property type="entry name" value="TETRATRICOPEPTIDE REPEAT PROTEIN 27"/>
    <property type="match status" value="1"/>
</dbReference>
<protein>
    <submittedName>
        <fullName evidence="3">Uncharacterized protein</fullName>
    </submittedName>
</protein>
<dbReference type="Proteomes" id="UP000076837">
    <property type="component" value="Unassembled WGS sequence"/>
</dbReference>
<evidence type="ECO:0000256" key="1">
    <source>
        <dbReference type="ARBA" id="ARBA00022737"/>
    </source>
</evidence>
<dbReference type="PANTHER" id="PTHR16193">
    <property type="entry name" value="TETRATRICOPEPTIDE REPEAT PROTEIN 27"/>
    <property type="match status" value="1"/>
</dbReference>
<evidence type="ECO:0000313" key="4">
    <source>
        <dbReference type="Proteomes" id="UP000076837"/>
    </source>
</evidence>
<dbReference type="AlphaFoldDB" id="A0A163B551"/>
<dbReference type="SMART" id="SM00028">
    <property type="entry name" value="TPR"/>
    <property type="match status" value="3"/>
</dbReference>
<dbReference type="Gene3D" id="1.25.40.10">
    <property type="entry name" value="Tetratricopeptide repeat domain"/>
    <property type="match status" value="1"/>
</dbReference>
<dbReference type="SUPFAM" id="SSF48452">
    <property type="entry name" value="TPR-like"/>
    <property type="match status" value="1"/>
</dbReference>
<dbReference type="PROSITE" id="PS50005">
    <property type="entry name" value="TPR"/>
    <property type="match status" value="2"/>
</dbReference>